<organism evidence="2 3">
    <name type="scientific">Pseudonocardia nematodicida</name>
    <dbReference type="NCBI Taxonomy" id="1206997"/>
    <lineage>
        <taxon>Bacteria</taxon>
        <taxon>Bacillati</taxon>
        <taxon>Actinomycetota</taxon>
        <taxon>Actinomycetes</taxon>
        <taxon>Pseudonocardiales</taxon>
        <taxon>Pseudonocardiaceae</taxon>
        <taxon>Pseudonocardia</taxon>
    </lineage>
</organism>
<proteinExistence type="predicted"/>
<name>A0ABV1K863_9PSEU</name>
<reference evidence="2 3" key="1">
    <citation type="submission" date="2024-03" db="EMBL/GenBank/DDBJ databases">
        <title>Draft genome sequence of Pseudonocardia nematodicida JCM 31783.</title>
        <authorList>
            <person name="Butdee W."/>
            <person name="Duangmal K."/>
        </authorList>
    </citation>
    <scope>NUCLEOTIDE SEQUENCE [LARGE SCALE GENOMIC DNA]</scope>
    <source>
        <strain evidence="2 3">JCM 31783</strain>
    </source>
</reference>
<accession>A0ABV1K863</accession>
<dbReference type="EMBL" id="JBEDNQ010000003">
    <property type="protein sequence ID" value="MEQ3550675.1"/>
    <property type="molecule type" value="Genomic_DNA"/>
</dbReference>
<evidence type="ECO:0000256" key="1">
    <source>
        <dbReference type="SAM" id="MobiDB-lite"/>
    </source>
</evidence>
<feature type="region of interest" description="Disordered" evidence="1">
    <location>
        <begin position="197"/>
        <end position="217"/>
    </location>
</feature>
<protein>
    <submittedName>
        <fullName evidence="2">Primosomal protein</fullName>
    </submittedName>
</protein>
<comment type="caution">
    <text evidence="2">The sequence shown here is derived from an EMBL/GenBank/DDBJ whole genome shotgun (WGS) entry which is preliminary data.</text>
</comment>
<feature type="region of interest" description="Disordered" evidence="1">
    <location>
        <begin position="422"/>
        <end position="441"/>
    </location>
</feature>
<gene>
    <name evidence="2" type="ORF">WIS52_09355</name>
</gene>
<sequence length="441" mass="47252">MARDIVPIRLALTRGDVVTLWAPPWREDGEEWEAFLGDDEHVFVFDEVAELAAFVRTASGHDLEDHPAWSAVPGLAVGELTPDDEHRYDLVGLPELAAGDPDSPTVQELHEAVSMVRSLADVCDLGDIIDVLDGEPAFALLREGPAAFAGRDGAKRWRALSDAVARHWDAVVDTVDELMDTPDVDAGALETARAEAREWEAARETERARATDDPDDDLEAAALAAGARDDDEDETPTGFWAEVGIDPIRIETGQRSVVTLRCYLDDKPVFLGSEGLIDVFGSSSELAAALADPEHPAVRGTDLATAETFADVLDAARDGDLDAGVEEMNTYVLTGIGRDLADGVLELDPVRLDLAAELLSDVGEWSGDTGPADALAESNSLGWLVSFVVRPDPTRMAPSPPFTREAAAWAELVAGLEARLRTHPADAESTTAPSADRAARH</sequence>
<evidence type="ECO:0000313" key="2">
    <source>
        <dbReference type="EMBL" id="MEQ3550675.1"/>
    </source>
</evidence>
<keyword evidence="3" id="KW-1185">Reference proteome</keyword>
<feature type="compositionally biased region" description="Basic and acidic residues" evidence="1">
    <location>
        <begin position="197"/>
        <end position="212"/>
    </location>
</feature>
<evidence type="ECO:0000313" key="3">
    <source>
        <dbReference type="Proteomes" id="UP001494902"/>
    </source>
</evidence>
<dbReference type="Proteomes" id="UP001494902">
    <property type="component" value="Unassembled WGS sequence"/>
</dbReference>
<dbReference type="RefSeq" id="WP_349297734.1">
    <property type="nucleotide sequence ID" value="NZ_JBEDNQ010000003.1"/>
</dbReference>